<dbReference type="EMBL" id="PFOI01000036">
    <property type="protein sequence ID" value="PIZ70785.1"/>
    <property type="molecule type" value="Genomic_DNA"/>
</dbReference>
<evidence type="ECO:0000313" key="2">
    <source>
        <dbReference type="Proteomes" id="UP000231071"/>
    </source>
</evidence>
<dbReference type="AlphaFoldDB" id="A0A2M7UHR6"/>
<name>A0A2M7UHR6_9BACT</name>
<proteinExistence type="predicted"/>
<accession>A0A2M7UHR6</accession>
<evidence type="ECO:0000313" key="1">
    <source>
        <dbReference type="EMBL" id="PIZ70785.1"/>
    </source>
</evidence>
<sequence length="334" mass="39117">MSKIQELLSGRTDQIDYEQIVRDYPWIIKRGQNCILSPDSDGLLCGLFVSTYLDWRIKGFYDGKVMLLDKNILVKDCVFLDMEIFRKDIKSVGHHMVQFNKNKKPANWNNFDNCVQPNNFRDYDGYKNFRLKYPLATIHLLIGIIGSVMDLTIPRSAICPLFYVDGVFKNLFSYPENCIDWLRYLGAEGGKNKLYDIFFNEHYSVYDLMIALKDFFTQISEISENGNGNDKIKISNTKGEPINVIINGKMCELDEEEKKKSEKFLEILSCLTKWTYKKENWQWDDLKIYRFSKSTIKPNNRNFETMIVKKPISWAMTSGLAIEYTIDNKHILLK</sequence>
<organism evidence="1 2">
    <name type="scientific">Candidatus Portnoybacteria bacterium CG_4_10_14_0_2_um_filter_39_11</name>
    <dbReference type="NCBI Taxonomy" id="1974797"/>
    <lineage>
        <taxon>Bacteria</taxon>
        <taxon>Candidatus Portnoyibacteriota</taxon>
    </lineage>
</organism>
<gene>
    <name evidence="1" type="ORF">COY09_02130</name>
</gene>
<reference evidence="2" key="1">
    <citation type="submission" date="2017-09" db="EMBL/GenBank/DDBJ databases">
        <title>Depth-based differentiation of microbial function through sediment-hosted aquifers and enrichment of novel symbionts in the deep terrestrial subsurface.</title>
        <authorList>
            <person name="Probst A.J."/>
            <person name="Ladd B."/>
            <person name="Jarett J.K."/>
            <person name="Geller-Mcgrath D.E."/>
            <person name="Sieber C.M.K."/>
            <person name="Emerson J.B."/>
            <person name="Anantharaman K."/>
            <person name="Thomas B.C."/>
            <person name="Malmstrom R."/>
            <person name="Stieglmeier M."/>
            <person name="Klingl A."/>
            <person name="Woyke T."/>
            <person name="Ryan C.M."/>
            <person name="Banfield J.F."/>
        </authorList>
    </citation>
    <scope>NUCLEOTIDE SEQUENCE [LARGE SCALE GENOMIC DNA]</scope>
</reference>
<dbReference type="Proteomes" id="UP000231071">
    <property type="component" value="Unassembled WGS sequence"/>
</dbReference>
<comment type="caution">
    <text evidence="1">The sequence shown here is derived from an EMBL/GenBank/DDBJ whole genome shotgun (WGS) entry which is preliminary data.</text>
</comment>
<protein>
    <submittedName>
        <fullName evidence="1">Uncharacterized protein</fullName>
    </submittedName>
</protein>